<dbReference type="InterPro" id="IPR036390">
    <property type="entry name" value="WH_DNA-bd_sf"/>
</dbReference>
<dbReference type="SMART" id="SM00418">
    <property type="entry name" value="HTH_ARSR"/>
    <property type="match status" value="1"/>
</dbReference>
<feature type="domain" description="HTH arsR-type" evidence="4">
    <location>
        <begin position="258"/>
        <end position="332"/>
    </location>
</feature>
<protein>
    <submittedName>
        <fullName evidence="5">Transcriptional regulator</fullName>
    </submittedName>
</protein>
<name>A0A919DYJ6_9ACTN</name>
<dbReference type="Proteomes" id="UP000608024">
    <property type="component" value="Unassembled WGS sequence"/>
</dbReference>
<dbReference type="SUPFAM" id="SSF46785">
    <property type="entry name" value="Winged helix' DNA-binding domain"/>
    <property type="match status" value="1"/>
</dbReference>
<dbReference type="PANTHER" id="PTHR43132:SF8">
    <property type="entry name" value="HTH-TYPE TRANSCRIPTIONAL REGULATOR KMTR"/>
    <property type="match status" value="1"/>
</dbReference>
<keyword evidence="1" id="KW-0805">Transcription regulation</keyword>
<evidence type="ECO:0000256" key="1">
    <source>
        <dbReference type="ARBA" id="ARBA00023015"/>
    </source>
</evidence>
<keyword evidence="6" id="KW-1185">Reference proteome</keyword>
<dbReference type="Gene3D" id="1.10.10.10">
    <property type="entry name" value="Winged helix-like DNA-binding domain superfamily/Winged helix DNA-binding domain"/>
    <property type="match status" value="1"/>
</dbReference>
<evidence type="ECO:0000313" key="6">
    <source>
        <dbReference type="Proteomes" id="UP000608024"/>
    </source>
</evidence>
<dbReference type="InterPro" id="IPR011991">
    <property type="entry name" value="ArsR-like_HTH"/>
</dbReference>
<dbReference type="InterPro" id="IPR045981">
    <property type="entry name" value="DUF5937"/>
</dbReference>
<dbReference type="Pfam" id="PF12802">
    <property type="entry name" value="MarR_2"/>
    <property type="match status" value="1"/>
</dbReference>
<dbReference type="RefSeq" id="WP_190139931.1">
    <property type="nucleotide sequence ID" value="NZ_BNBT01000171.1"/>
</dbReference>
<dbReference type="InterPro" id="IPR051011">
    <property type="entry name" value="Metal_resp_trans_reg"/>
</dbReference>
<dbReference type="EMBL" id="BNBT01000171">
    <property type="protein sequence ID" value="GHE90966.1"/>
    <property type="molecule type" value="Genomic_DNA"/>
</dbReference>
<evidence type="ECO:0000256" key="3">
    <source>
        <dbReference type="ARBA" id="ARBA00023163"/>
    </source>
</evidence>
<dbReference type="InterPro" id="IPR036388">
    <property type="entry name" value="WH-like_DNA-bd_sf"/>
</dbReference>
<accession>A0A919DYJ6</accession>
<keyword evidence="2" id="KW-0238">DNA-binding</keyword>
<dbReference type="Pfam" id="PF19361">
    <property type="entry name" value="DUF5937"/>
    <property type="match status" value="1"/>
</dbReference>
<dbReference type="AlphaFoldDB" id="A0A919DYJ6"/>
<dbReference type="PANTHER" id="PTHR43132">
    <property type="entry name" value="ARSENICAL RESISTANCE OPERON REPRESSOR ARSR-RELATED"/>
    <property type="match status" value="1"/>
</dbReference>
<comment type="caution">
    <text evidence="5">The sequence shown here is derived from an EMBL/GenBank/DDBJ whole genome shotgun (WGS) entry which is preliminary data.</text>
</comment>
<dbReference type="InterPro" id="IPR000835">
    <property type="entry name" value="HTH_MarR-typ"/>
</dbReference>
<organism evidence="5 6">
    <name type="scientific">Streptomyces longispororuber</name>
    <dbReference type="NCBI Taxonomy" id="68230"/>
    <lineage>
        <taxon>Bacteria</taxon>
        <taxon>Bacillati</taxon>
        <taxon>Actinomycetota</taxon>
        <taxon>Actinomycetes</taxon>
        <taxon>Kitasatosporales</taxon>
        <taxon>Streptomycetaceae</taxon>
        <taxon>Streptomyces</taxon>
    </lineage>
</organism>
<reference evidence="5" key="2">
    <citation type="submission" date="2020-09" db="EMBL/GenBank/DDBJ databases">
        <authorList>
            <person name="Sun Q."/>
            <person name="Ohkuma M."/>
        </authorList>
    </citation>
    <scope>NUCLEOTIDE SEQUENCE</scope>
    <source>
        <strain evidence="5">JCM 4784</strain>
    </source>
</reference>
<keyword evidence="3" id="KW-0804">Transcription</keyword>
<evidence type="ECO:0000313" key="5">
    <source>
        <dbReference type="EMBL" id="GHE90966.1"/>
    </source>
</evidence>
<dbReference type="GO" id="GO:0003700">
    <property type="term" value="F:DNA-binding transcription factor activity"/>
    <property type="evidence" value="ECO:0007669"/>
    <property type="project" value="InterPro"/>
</dbReference>
<dbReference type="GO" id="GO:0003677">
    <property type="term" value="F:DNA binding"/>
    <property type="evidence" value="ECO:0007669"/>
    <property type="project" value="UniProtKB-KW"/>
</dbReference>
<sequence>MAYRIHFTVEDLTRTRVASAPGPLLELDLALRVLRRRNQPVRFGAWRREVSMHLPRSAGTVLDLVSFMNWSPTCLLPADPGEPQELLERKQAGTERLLAQEMAAIVERRGLRLPGWIARICQEPELLRSLYRGVGEVHDRVLAPYWRQVTDVVAADRALRMRALLDGGVERLLSELSPRHIRWDPPRLSLIVTNGYDGELHLRGRGLLLVPTLFGAEAPVINPYAEPQPILAYPASPGDSDGAPAAAVTWQSNAGAPKSLSQLLGRTRAAVLSVIADHPGVTTRELASRTGVAPASASEHATVLRQAGLITSARRRNTVLHSLTAAGVSLLEAPNKTNAGSRSANRP</sequence>
<evidence type="ECO:0000256" key="2">
    <source>
        <dbReference type="ARBA" id="ARBA00023125"/>
    </source>
</evidence>
<reference evidence="5" key="1">
    <citation type="journal article" date="2014" name="Int. J. Syst. Evol. Microbiol.">
        <title>Complete genome sequence of Corynebacterium casei LMG S-19264T (=DSM 44701T), isolated from a smear-ripened cheese.</title>
        <authorList>
            <consortium name="US DOE Joint Genome Institute (JGI-PGF)"/>
            <person name="Walter F."/>
            <person name="Albersmeier A."/>
            <person name="Kalinowski J."/>
            <person name="Ruckert C."/>
        </authorList>
    </citation>
    <scope>NUCLEOTIDE SEQUENCE</scope>
    <source>
        <strain evidence="5">JCM 4784</strain>
    </source>
</reference>
<dbReference type="InterPro" id="IPR001845">
    <property type="entry name" value="HTH_ArsR_DNA-bd_dom"/>
</dbReference>
<proteinExistence type="predicted"/>
<evidence type="ECO:0000259" key="4">
    <source>
        <dbReference type="SMART" id="SM00418"/>
    </source>
</evidence>
<dbReference type="CDD" id="cd00090">
    <property type="entry name" value="HTH_ARSR"/>
    <property type="match status" value="1"/>
</dbReference>
<gene>
    <name evidence="5" type="ORF">GCM10018785_67070</name>
</gene>